<dbReference type="GO" id="GO:0071144">
    <property type="term" value="C:heteromeric SMAD protein complex"/>
    <property type="evidence" value="ECO:0007669"/>
    <property type="project" value="TreeGrafter"/>
</dbReference>
<evidence type="ECO:0000256" key="5">
    <source>
        <dbReference type="ARBA" id="ARBA00023163"/>
    </source>
</evidence>
<sequence length="175" mass="19787">NEGRGELSDPLPASSGELQQAGLRRRQAKSTSLPLLAPPHPGRSLDGRLQVSHRKGLPHVIYCRLWRWPDLHSHHELRAMELCEFAFNMKKDEVCVNPYHYQRVETPVLPPVLVPRHTEIPAEFPPLDDYSHSIPENTNFPAGIEPQSNIPETPPPGYLSEDGETSDHQMNHSMD</sequence>
<gene>
    <name evidence="9" type="ORF">HPG69_001769</name>
</gene>
<evidence type="ECO:0000313" key="10">
    <source>
        <dbReference type="Proteomes" id="UP000551758"/>
    </source>
</evidence>
<feature type="non-terminal residue" evidence="9">
    <location>
        <position position="175"/>
    </location>
</feature>
<keyword evidence="10" id="KW-1185">Reference proteome</keyword>
<dbReference type="Gene3D" id="3.90.520.10">
    <property type="entry name" value="SMAD MH1 domain"/>
    <property type="match status" value="1"/>
</dbReference>
<dbReference type="SMART" id="SM00523">
    <property type="entry name" value="DWA"/>
    <property type="match status" value="1"/>
</dbReference>
<dbReference type="EMBL" id="JACDTQ010000812">
    <property type="protein sequence ID" value="KAF5925325.1"/>
    <property type="molecule type" value="Genomic_DNA"/>
</dbReference>
<dbReference type="InterPro" id="IPR036578">
    <property type="entry name" value="SMAD_MH1_sf"/>
</dbReference>
<proteinExistence type="predicted"/>
<dbReference type="AlphaFoldDB" id="A0A7J7FB92"/>
<evidence type="ECO:0000256" key="4">
    <source>
        <dbReference type="ARBA" id="ARBA00023015"/>
    </source>
</evidence>
<feature type="domain" description="MH1" evidence="8">
    <location>
        <begin position="1"/>
        <end position="110"/>
    </location>
</feature>
<feature type="region of interest" description="Disordered" evidence="7">
    <location>
        <begin position="1"/>
        <end position="48"/>
    </location>
</feature>
<comment type="subcellular location">
    <subcellularLocation>
        <location evidence="2">Cytoplasm</location>
    </subcellularLocation>
    <subcellularLocation>
        <location evidence="1">Nucleus</location>
    </subcellularLocation>
</comment>
<feature type="compositionally biased region" description="Polar residues" evidence="7">
    <location>
        <begin position="135"/>
        <end position="151"/>
    </location>
</feature>
<evidence type="ECO:0000259" key="8">
    <source>
        <dbReference type="PROSITE" id="PS51075"/>
    </source>
</evidence>
<dbReference type="PANTHER" id="PTHR13703:SF53">
    <property type="entry name" value="MOTHERS AGAINST DECAPENTAPLEGIC HOMOLOG 3"/>
    <property type="match status" value="1"/>
</dbReference>
<keyword evidence="4" id="KW-0805">Transcription regulation</keyword>
<evidence type="ECO:0000256" key="6">
    <source>
        <dbReference type="ARBA" id="ARBA00023242"/>
    </source>
</evidence>
<evidence type="ECO:0000256" key="7">
    <source>
        <dbReference type="SAM" id="MobiDB-lite"/>
    </source>
</evidence>
<dbReference type="PANTHER" id="PTHR13703">
    <property type="entry name" value="SMAD"/>
    <property type="match status" value="1"/>
</dbReference>
<dbReference type="InterPro" id="IPR013790">
    <property type="entry name" value="Dwarfin"/>
</dbReference>
<protein>
    <recommendedName>
        <fullName evidence="8">MH1 domain-containing protein</fullName>
    </recommendedName>
</protein>
<feature type="non-terminal residue" evidence="9">
    <location>
        <position position="1"/>
    </location>
</feature>
<evidence type="ECO:0000256" key="1">
    <source>
        <dbReference type="ARBA" id="ARBA00004123"/>
    </source>
</evidence>
<name>A0A7J7FB92_DICBM</name>
<evidence type="ECO:0000313" key="9">
    <source>
        <dbReference type="EMBL" id="KAF5925325.1"/>
    </source>
</evidence>
<dbReference type="Pfam" id="PF03165">
    <property type="entry name" value="MH1"/>
    <property type="match status" value="1"/>
</dbReference>
<dbReference type="GO" id="GO:0030154">
    <property type="term" value="P:cell differentiation"/>
    <property type="evidence" value="ECO:0007669"/>
    <property type="project" value="TreeGrafter"/>
</dbReference>
<dbReference type="PROSITE" id="PS51075">
    <property type="entry name" value="MH1"/>
    <property type="match status" value="1"/>
</dbReference>
<comment type="caution">
    <text evidence="9">The sequence shown here is derived from an EMBL/GenBank/DDBJ whole genome shotgun (WGS) entry which is preliminary data.</text>
</comment>
<dbReference type="GO" id="GO:0007179">
    <property type="term" value="P:transforming growth factor beta receptor signaling pathway"/>
    <property type="evidence" value="ECO:0007669"/>
    <property type="project" value="TreeGrafter"/>
</dbReference>
<keyword evidence="5" id="KW-0804">Transcription</keyword>
<accession>A0A7J7FB92</accession>
<dbReference type="GO" id="GO:0005737">
    <property type="term" value="C:cytoplasm"/>
    <property type="evidence" value="ECO:0007669"/>
    <property type="project" value="UniProtKB-SubCell"/>
</dbReference>
<feature type="compositionally biased region" description="Basic and acidic residues" evidence="7">
    <location>
        <begin position="165"/>
        <end position="175"/>
    </location>
</feature>
<keyword evidence="6" id="KW-0539">Nucleus</keyword>
<feature type="region of interest" description="Disordered" evidence="7">
    <location>
        <begin position="135"/>
        <end position="175"/>
    </location>
</feature>
<reference evidence="9 10" key="1">
    <citation type="journal article" date="2020" name="Mol. Biol. Evol.">
        <title>Interspecific Gene Flow and the Evolution of Specialization in Black and White Rhinoceros.</title>
        <authorList>
            <person name="Moodley Y."/>
            <person name="Westbury M.V."/>
            <person name="Russo I.M."/>
            <person name="Gopalakrishnan S."/>
            <person name="Rakotoarivelo A."/>
            <person name="Olsen R.A."/>
            <person name="Prost S."/>
            <person name="Tunstall T."/>
            <person name="Ryder O.A."/>
            <person name="Dalen L."/>
            <person name="Bruford M.W."/>
        </authorList>
    </citation>
    <scope>NUCLEOTIDE SEQUENCE [LARGE SCALE GENOMIC DNA]</scope>
    <source>
        <strain evidence="9">SBR-YM</strain>
        <tissue evidence="9">Skin</tissue>
    </source>
</reference>
<dbReference type="GO" id="GO:0032924">
    <property type="term" value="P:activin receptor signaling pathway"/>
    <property type="evidence" value="ECO:0007669"/>
    <property type="project" value="TreeGrafter"/>
</dbReference>
<evidence type="ECO:0000256" key="3">
    <source>
        <dbReference type="ARBA" id="ARBA00022490"/>
    </source>
</evidence>
<dbReference type="InterPro" id="IPR003619">
    <property type="entry name" value="MAD_homology1_Dwarfin-type"/>
</dbReference>
<dbReference type="GO" id="GO:0060395">
    <property type="term" value="P:SMAD protein signal transduction"/>
    <property type="evidence" value="ECO:0007669"/>
    <property type="project" value="TreeGrafter"/>
</dbReference>
<evidence type="ECO:0000256" key="2">
    <source>
        <dbReference type="ARBA" id="ARBA00004496"/>
    </source>
</evidence>
<dbReference type="Proteomes" id="UP000551758">
    <property type="component" value="Unassembled WGS sequence"/>
</dbReference>
<dbReference type="GO" id="GO:0045944">
    <property type="term" value="P:positive regulation of transcription by RNA polymerase II"/>
    <property type="evidence" value="ECO:0007669"/>
    <property type="project" value="TreeGrafter"/>
</dbReference>
<dbReference type="SUPFAM" id="SSF56366">
    <property type="entry name" value="SMAD MH1 domain"/>
    <property type="match status" value="1"/>
</dbReference>
<dbReference type="GO" id="GO:0009653">
    <property type="term" value="P:anatomical structure morphogenesis"/>
    <property type="evidence" value="ECO:0007669"/>
    <property type="project" value="TreeGrafter"/>
</dbReference>
<organism evidence="9 10">
    <name type="scientific">Diceros bicornis minor</name>
    <name type="common">South-central black rhinoceros</name>
    <dbReference type="NCBI Taxonomy" id="77932"/>
    <lineage>
        <taxon>Eukaryota</taxon>
        <taxon>Metazoa</taxon>
        <taxon>Chordata</taxon>
        <taxon>Craniata</taxon>
        <taxon>Vertebrata</taxon>
        <taxon>Euteleostomi</taxon>
        <taxon>Mammalia</taxon>
        <taxon>Eutheria</taxon>
        <taxon>Laurasiatheria</taxon>
        <taxon>Perissodactyla</taxon>
        <taxon>Rhinocerotidae</taxon>
        <taxon>Diceros</taxon>
    </lineage>
</organism>
<dbReference type="GO" id="GO:0000981">
    <property type="term" value="F:DNA-binding transcription factor activity, RNA polymerase II-specific"/>
    <property type="evidence" value="ECO:0007669"/>
    <property type="project" value="TreeGrafter"/>
</dbReference>
<keyword evidence="3" id="KW-0963">Cytoplasm</keyword>
<dbReference type="GO" id="GO:0070411">
    <property type="term" value="F:I-SMAD binding"/>
    <property type="evidence" value="ECO:0007669"/>
    <property type="project" value="TreeGrafter"/>
</dbReference>
<dbReference type="InterPro" id="IPR013019">
    <property type="entry name" value="MAD_homology_MH1"/>
</dbReference>
<dbReference type="GO" id="GO:0000978">
    <property type="term" value="F:RNA polymerase II cis-regulatory region sequence-specific DNA binding"/>
    <property type="evidence" value="ECO:0007669"/>
    <property type="project" value="TreeGrafter"/>
</dbReference>